<gene>
    <name evidence="2" type="ORF">PMACD_LOCUS11423</name>
</gene>
<organism evidence="2 3">
    <name type="scientific">Pieris macdunnoughi</name>
    <dbReference type="NCBI Taxonomy" id="345717"/>
    <lineage>
        <taxon>Eukaryota</taxon>
        <taxon>Metazoa</taxon>
        <taxon>Ecdysozoa</taxon>
        <taxon>Arthropoda</taxon>
        <taxon>Hexapoda</taxon>
        <taxon>Insecta</taxon>
        <taxon>Pterygota</taxon>
        <taxon>Neoptera</taxon>
        <taxon>Endopterygota</taxon>
        <taxon>Lepidoptera</taxon>
        <taxon>Glossata</taxon>
        <taxon>Ditrysia</taxon>
        <taxon>Papilionoidea</taxon>
        <taxon>Pieridae</taxon>
        <taxon>Pierinae</taxon>
        <taxon>Pieris</taxon>
    </lineage>
</organism>
<keyword evidence="3" id="KW-1185">Reference proteome</keyword>
<dbReference type="AlphaFoldDB" id="A0A821V5J6"/>
<accession>A0A821V5J6</accession>
<dbReference type="Proteomes" id="UP000663880">
    <property type="component" value="Unassembled WGS sequence"/>
</dbReference>
<feature type="compositionally biased region" description="Basic and acidic residues" evidence="1">
    <location>
        <begin position="14"/>
        <end position="25"/>
    </location>
</feature>
<evidence type="ECO:0000313" key="3">
    <source>
        <dbReference type="Proteomes" id="UP000663880"/>
    </source>
</evidence>
<name>A0A821V5J6_9NEOP</name>
<reference evidence="2" key="1">
    <citation type="submission" date="2021-02" db="EMBL/GenBank/DDBJ databases">
        <authorList>
            <person name="Steward A R."/>
        </authorList>
    </citation>
    <scope>NUCLEOTIDE SEQUENCE</scope>
</reference>
<proteinExistence type="predicted"/>
<dbReference type="EMBL" id="CAJOBZ010000038">
    <property type="protein sequence ID" value="CAF4902638.1"/>
    <property type="molecule type" value="Genomic_DNA"/>
</dbReference>
<feature type="region of interest" description="Disordered" evidence="1">
    <location>
        <begin position="1"/>
        <end position="25"/>
    </location>
</feature>
<protein>
    <submittedName>
        <fullName evidence="2">Uncharacterized protein</fullName>
    </submittedName>
</protein>
<evidence type="ECO:0000313" key="2">
    <source>
        <dbReference type="EMBL" id="CAF4902638.1"/>
    </source>
</evidence>
<comment type="caution">
    <text evidence="2">The sequence shown here is derived from an EMBL/GenBank/DDBJ whole genome shotgun (WGS) entry which is preliminary data.</text>
</comment>
<evidence type="ECO:0000256" key="1">
    <source>
        <dbReference type="SAM" id="MobiDB-lite"/>
    </source>
</evidence>
<sequence length="80" mass="9558">MHGRHRRLRVYPGSHDRDSTTRERDESITIPNRSFLSENLHVLRLVFMNVVRRENALVVRDFGSTVKVQYGNMRKSHYDF</sequence>